<evidence type="ECO:0000313" key="4">
    <source>
        <dbReference type="Proteomes" id="UP001501083"/>
    </source>
</evidence>
<name>A0ABP9L526_9GAMM</name>
<protein>
    <submittedName>
        <fullName evidence="3">Membrane protein</fullName>
    </submittedName>
</protein>
<keyword evidence="2" id="KW-0732">Signal</keyword>
<dbReference type="InterPro" id="IPR036737">
    <property type="entry name" value="OmpA-like_sf"/>
</dbReference>
<dbReference type="SUPFAM" id="SSF103088">
    <property type="entry name" value="OmpA-like"/>
    <property type="match status" value="1"/>
</dbReference>
<feature type="chain" id="PRO_5046416133" evidence="2">
    <location>
        <begin position="26"/>
        <end position="297"/>
    </location>
</feature>
<gene>
    <name evidence="3" type="ORF">GCM10025759_08610</name>
</gene>
<feature type="signal peptide" evidence="2">
    <location>
        <begin position="1"/>
        <end position="25"/>
    </location>
</feature>
<evidence type="ECO:0000256" key="1">
    <source>
        <dbReference type="SAM" id="Coils"/>
    </source>
</evidence>
<comment type="caution">
    <text evidence="3">The sequence shown here is derived from an EMBL/GenBank/DDBJ whole genome shotgun (WGS) entry which is preliminary data.</text>
</comment>
<keyword evidence="1" id="KW-0175">Coiled coil</keyword>
<organism evidence="3 4">
    <name type="scientific">Lysobacter panacisoli</name>
    <dbReference type="NCBI Taxonomy" id="1255263"/>
    <lineage>
        <taxon>Bacteria</taxon>
        <taxon>Pseudomonadati</taxon>
        <taxon>Pseudomonadota</taxon>
        <taxon>Gammaproteobacteria</taxon>
        <taxon>Lysobacterales</taxon>
        <taxon>Lysobacteraceae</taxon>
        <taxon>Lysobacter</taxon>
    </lineage>
</organism>
<reference evidence="4" key="1">
    <citation type="journal article" date="2019" name="Int. J. Syst. Evol. Microbiol.">
        <title>The Global Catalogue of Microorganisms (GCM) 10K type strain sequencing project: providing services to taxonomists for standard genome sequencing and annotation.</title>
        <authorList>
            <consortium name="The Broad Institute Genomics Platform"/>
            <consortium name="The Broad Institute Genome Sequencing Center for Infectious Disease"/>
            <person name="Wu L."/>
            <person name="Ma J."/>
        </authorList>
    </citation>
    <scope>NUCLEOTIDE SEQUENCE [LARGE SCALE GENOMIC DNA]</scope>
    <source>
        <strain evidence="4">JCM 19212</strain>
    </source>
</reference>
<evidence type="ECO:0000256" key="2">
    <source>
        <dbReference type="SAM" id="SignalP"/>
    </source>
</evidence>
<dbReference type="Proteomes" id="UP001501083">
    <property type="component" value="Unassembled WGS sequence"/>
</dbReference>
<feature type="coiled-coil region" evidence="1">
    <location>
        <begin position="86"/>
        <end position="150"/>
    </location>
</feature>
<evidence type="ECO:0000313" key="3">
    <source>
        <dbReference type="EMBL" id="GAA5070522.1"/>
    </source>
</evidence>
<keyword evidence="4" id="KW-1185">Reference proteome</keyword>
<accession>A0ABP9L526</accession>
<sequence>MSRRLLPAFLPAALALAFAVAPAFAADNPDVVRLGQRLTTLEADSQLNTFGAYERLQARQAIDALAQASGRARPDALYVAERRVQIAEITARAQAMQREVDRLERERSELLVEASRQDAARARAEAERLRLQAQMQAEEAERLRVQSEADAVAMQDVETALKGVAGAQAARLNAAREREAKLAREEAELVTGGKLPSSKRDNRGEVFTLGKGSFGAGKASLSGDAQSTAKTVAAYVQASSSATGVKVDVTAADAKLAQRRAEAVRDALVAGGMAQGKVQVTGRAGKADRTEVVVQSK</sequence>
<dbReference type="Gene3D" id="3.30.1330.60">
    <property type="entry name" value="OmpA-like domain"/>
    <property type="match status" value="1"/>
</dbReference>
<proteinExistence type="predicted"/>
<dbReference type="RefSeq" id="WP_158982643.1">
    <property type="nucleotide sequence ID" value="NZ_BAABKY010000001.1"/>
</dbReference>
<dbReference type="EMBL" id="BAABKY010000001">
    <property type="protein sequence ID" value="GAA5070522.1"/>
    <property type="molecule type" value="Genomic_DNA"/>
</dbReference>